<reference evidence="1" key="2">
    <citation type="submission" date="2022-01" db="EMBL/GenBank/DDBJ databases">
        <authorList>
            <person name="Yamashiro T."/>
            <person name="Shiraishi A."/>
            <person name="Satake H."/>
            <person name="Nakayama K."/>
        </authorList>
    </citation>
    <scope>NUCLEOTIDE SEQUENCE</scope>
</reference>
<proteinExistence type="predicted"/>
<protein>
    <submittedName>
        <fullName evidence="1">Uncharacterized protein</fullName>
    </submittedName>
</protein>
<reference evidence="1" key="1">
    <citation type="journal article" date="2022" name="Int. J. Mol. Sci.">
        <title>Draft Genome of Tanacetum Coccineum: Genomic Comparison of Closely Related Tanacetum-Family Plants.</title>
        <authorList>
            <person name="Yamashiro T."/>
            <person name="Shiraishi A."/>
            <person name="Nakayama K."/>
            <person name="Satake H."/>
        </authorList>
    </citation>
    <scope>NUCLEOTIDE SEQUENCE</scope>
</reference>
<gene>
    <name evidence="1" type="ORF">Tco_0858385</name>
</gene>
<evidence type="ECO:0000313" key="1">
    <source>
        <dbReference type="EMBL" id="GJT11343.1"/>
    </source>
</evidence>
<accession>A0ABQ5BCZ9</accession>
<dbReference type="Proteomes" id="UP001151760">
    <property type="component" value="Unassembled WGS sequence"/>
</dbReference>
<name>A0ABQ5BCZ9_9ASTR</name>
<organism evidence="1 2">
    <name type="scientific">Tanacetum coccineum</name>
    <dbReference type="NCBI Taxonomy" id="301880"/>
    <lineage>
        <taxon>Eukaryota</taxon>
        <taxon>Viridiplantae</taxon>
        <taxon>Streptophyta</taxon>
        <taxon>Embryophyta</taxon>
        <taxon>Tracheophyta</taxon>
        <taxon>Spermatophyta</taxon>
        <taxon>Magnoliopsida</taxon>
        <taxon>eudicotyledons</taxon>
        <taxon>Gunneridae</taxon>
        <taxon>Pentapetalae</taxon>
        <taxon>asterids</taxon>
        <taxon>campanulids</taxon>
        <taxon>Asterales</taxon>
        <taxon>Asteraceae</taxon>
        <taxon>Asteroideae</taxon>
        <taxon>Anthemideae</taxon>
        <taxon>Anthemidinae</taxon>
        <taxon>Tanacetum</taxon>
    </lineage>
</organism>
<dbReference type="EMBL" id="BQNB010013061">
    <property type="protein sequence ID" value="GJT11343.1"/>
    <property type="molecule type" value="Genomic_DNA"/>
</dbReference>
<keyword evidence="2" id="KW-1185">Reference proteome</keyword>
<sequence>MLAPPFISSALTYQVRANMGKRIQMMLKLERLGGRGATMDCLDRLRLMQKSDAEKHVSLSRMLLEARVETHERQLVWPYEFE</sequence>
<comment type="caution">
    <text evidence="1">The sequence shown here is derived from an EMBL/GenBank/DDBJ whole genome shotgun (WGS) entry which is preliminary data.</text>
</comment>
<evidence type="ECO:0000313" key="2">
    <source>
        <dbReference type="Proteomes" id="UP001151760"/>
    </source>
</evidence>